<feature type="domain" description="Heavy metal binding" evidence="4">
    <location>
        <begin position="51"/>
        <end position="77"/>
    </location>
</feature>
<dbReference type="NCBIfam" id="TIGR01730">
    <property type="entry name" value="RND_mfp"/>
    <property type="match status" value="1"/>
</dbReference>
<dbReference type="Pfam" id="PF25954">
    <property type="entry name" value="Beta-barrel_RND_2"/>
    <property type="match status" value="1"/>
</dbReference>
<feature type="transmembrane region" description="Helical" evidence="3">
    <location>
        <begin position="12"/>
        <end position="32"/>
    </location>
</feature>
<dbReference type="RefSeq" id="WP_219480691.1">
    <property type="nucleotide sequence ID" value="NZ_CAUVPO010000040.1"/>
</dbReference>
<keyword evidence="2" id="KW-0813">Transport</keyword>
<dbReference type="InterPro" id="IPR058790">
    <property type="entry name" value="BSH_CusB"/>
</dbReference>
<dbReference type="InterPro" id="IPR058792">
    <property type="entry name" value="Beta-barrel_RND_2"/>
</dbReference>
<sequence length="420" mass="45648">MKRKIQDILQQKPWLGYAFMLAIGLLLGFVFFSNSSKKEGHQHTEAGKDEVYTCSMHPQIKQDKPGKCPICGMDLTPLKSTSNSKSNIDPNAVMMSEEAIALANIQTEVVGTGKTNKEIRLFGKIKPSERSQQAQSAYVNGRVERLYINAIGDVVHKGQTVALIYSPELYTASQELIAALSYPDLQRKKLVVDAAIEKLKLLNVSQGEINSMIKSGKASPYTAIKANVSGTVISKNVEQGSYVKQGDVLLQIANLGSVWAVFEAYETDLPFIKVGQTVQFTAEGAPGTTFSGRISFVEPVLNAQTRTAGVRVEVSNAKGVFKPEMLISGVITANLNKYSEDIVVPKSAVLWTGKRSIVYVKDESDGYPIFTLREVTLGPTLPDGYIVTEGLADGEEIVTNGVFAIDASAQLDGKPSMMNR</sequence>
<evidence type="ECO:0000259" key="5">
    <source>
        <dbReference type="Pfam" id="PF25919"/>
    </source>
</evidence>
<dbReference type="InterPro" id="IPR045800">
    <property type="entry name" value="HMBD"/>
</dbReference>
<evidence type="ECO:0000256" key="1">
    <source>
        <dbReference type="ARBA" id="ARBA00009477"/>
    </source>
</evidence>
<name>A0ABS6YC34_9BACT</name>
<dbReference type="Pfam" id="PF19335">
    <property type="entry name" value="HMBD"/>
    <property type="match status" value="1"/>
</dbReference>
<feature type="domain" description="CusB-like beta-barrel" evidence="6">
    <location>
        <begin position="257"/>
        <end position="328"/>
    </location>
</feature>
<keyword evidence="3" id="KW-0472">Membrane</keyword>
<reference evidence="7 8" key="1">
    <citation type="submission" date="2021-07" db="EMBL/GenBank/DDBJ databases">
        <title>Genomic diversity and antimicrobial resistance of Prevotella spp. isolated from chronic lung disease airways.</title>
        <authorList>
            <person name="Webb K.A."/>
            <person name="Olagoke O.S."/>
            <person name="Baird T."/>
            <person name="Neill J."/>
            <person name="Pham A."/>
            <person name="Wells T.J."/>
            <person name="Ramsay K.A."/>
            <person name="Bell S.C."/>
            <person name="Sarovich D.S."/>
            <person name="Price E.P."/>
        </authorList>
    </citation>
    <scope>NUCLEOTIDE SEQUENCE [LARGE SCALE GENOMIC DNA]</scope>
    <source>
        <strain evidence="7 8">SCHI0011.S.12</strain>
    </source>
</reference>
<feature type="domain" description="CusB-like barrel-sandwich hybrid" evidence="5">
    <location>
        <begin position="137"/>
        <end position="253"/>
    </location>
</feature>
<gene>
    <name evidence="7" type="ORF">KZO38_05075</name>
</gene>
<evidence type="ECO:0000256" key="2">
    <source>
        <dbReference type="ARBA" id="ARBA00022448"/>
    </source>
</evidence>
<comment type="caution">
    <text evidence="7">The sequence shown here is derived from an EMBL/GenBank/DDBJ whole genome shotgun (WGS) entry which is preliminary data.</text>
</comment>
<dbReference type="PANTHER" id="PTHR30097">
    <property type="entry name" value="CATION EFFLUX SYSTEM PROTEIN CUSB"/>
    <property type="match status" value="1"/>
</dbReference>
<accession>A0ABS6YC34</accession>
<dbReference type="Pfam" id="PF25919">
    <property type="entry name" value="BSH_CusB"/>
    <property type="match status" value="1"/>
</dbReference>
<keyword evidence="3" id="KW-0812">Transmembrane</keyword>
<keyword evidence="8" id="KW-1185">Reference proteome</keyword>
<evidence type="ECO:0000259" key="6">
    <source>
        <dbReference type="Pfam" id="PF25954"/>
    </source>
</evidence>
<protein>
    <submittedName>
        <fullName evidence="7">Efflux RND transporter periplasmic adaptor subunit</fullName>
    </submittedName>
</protein>
<proteinExistence type="inferred from homology"/>
<comment type="similarity">
    <text evidence="1">Belongs to the membrane fusion protein (MFP) (TC 8.A.1) family.</text>
</comment>
<dbReference type="InterPro" id="IPR051909">
    <property type="entry name" value="MFP_Cation_Efflux"/>
</dbReference>
<keyword evidence="3" id="KW-1133">Transmembrane helix</keyword>
<dbReference type="InterPro" id="IPR006143">
    <property type="entry name" value="RND_pump_MFP"/>
</dbReference>
<evidence type="ECO:0000313" key="7">
    <source>
        <dbReference type="EMBL" id="MBW4769130.1"/>
    </source>
</evidence>
<evidence type="ECO:0000256" key="3">
    <source>
        <dbReference type="SAM" id="Phobius"/>
    </source>
</evidence>
<evidence type="ECO:0000259" key="4">
    <source>
        <dbReference type="Pfam" id="PF19335"/>
    </source>
</evidence>
<evidence type="ECO:0000313" key="8">
    <source>
        <dbReference type="Proteomes" id="UP000788426"/>
    </source>
</evidence>
<dbReference type="PANTHER" id="PTHR30097:SF15">
    <property type="entry name" value="CATION EFFLUX SYSTEM PROTEIN CUSB"/>
    <property type="match status" value="1"/>
</dbReference>
<organism evidence="7 8">
    <name type="scientific">Hoylesella nanceiensis</name>
    <dbReference type="NCBI Taxonomy" id="425941"/>
    <lineage>
        <taxon>Bacteria</taxon>
        <taxon>Pseudomonadati</taxon>
        <taxon>Bacteroidota</taxon>
        <taxon>Bacteroidia</taxon>
        <taxon>Bacteroidales</taxon>
        <taxon>Prevotellaceae</taxon>
        <taxon>Hoylesella</taxon>
    </lineage>
</organism>
<dbReference type="Proteomes" id="UP000788426">
    <property type="component" value="Unassembled WGS sequence"/>
</dbReference>
<dbReference type="EMBL" id="JAHXCT010000003">
    <property type="protein sequence ID" value="MBW4769130.1"/>
    <property type="molecule type" value="Genomic_DNA"/>
</dbReference>